<name>A0ABD5MBT2_9EURY</name>
<protein>
    <submittedName>
        <fullName evidence="3">Substrate-binding domain-containing protein</fullName>
    </submittedName>
</protein>
<dbReference type="PROSITE" id="PS51318">
    <property type="entry name" value="TAT"/>
    <property type="match status" value="1"/>
</dbReference>
<sequence length="376" mass="40052">MSEQRSERRDTAESGWRKAASRRQYLTAAGAAGVAALAGCSGGNSGGGGSEDTETEASGGDSTATETGTPTATPMGDSMTIFHAGSLAPPFSEAEPQFEEEYGVDVTREAKGSVASTQKITQQGRSADVLGVSDFRLIRNRILPDYGDWYAIFTTNSMSIQYREDSPGADEISSDNWWEILTRDDVTIGHSDPAVDPGGYRAVMSQQLGAIEFQGERLYDDATYQQLRENSTVPTGTETNLEGQLESGELDYVFYYQSISASSGLPYVDLQPEVDLSRANSEYAEHYAKAEVETGSGTFTGAPIAYGITVPSVAESPGRGAQWVEYFATDPGRTVLEDLGLVPVDPIVVPAGAEDAVPDSVMEVASAQENLGPLEL</sequence>
<dbReference type="EMBL" id="JBGNYA010000001">
    <property type="protein sequence ID" value="MFA1611338.1"/>
    <property type="molecule type" value="Genomic_DNA"/>
</dbReference>
<evidence type="ECO:0000256" key="2">
    <source>
        <dbReference type="SAM" id="MobiDB-lite"/>
    </source>
</evidence>
<feature type="compositionally biased region" description="Basic and acidic residues" evidence="2">
    <location>
        <begin position="1"/>
        <end position="16"/>
    </location>
</feature>
<dbReference type="InterPro" id="IPR006311">
    <property type="entry name" value="TAT_signal"/>
</dbReference>
<evidence type="ECO:0000313" key="3">
    <source>
        <dbReference type="EMBL" id="MFA1611338.1"/>
    </source>
</evidence>
<dbReference type="InterPro" id="IPR050682">
    <property type="entry name" value="ModA/WtpA"/>
</dbReference>
<comment type="similarity">
    <text evidence="1">Belongs to the bacterial solute-binding protein 1 family. WtpA subfamily.</text>
</comment>
<dbReference type="RefSeq" id="WP_372389571.1">
    <property type="nucleotide sequence ID" value="NZ_JBGNYA010000001.1"/>
</dbReference>
<organism evidence="3 4">
    <name type="scientific">Halobellus rubicundus</name>
    <dbReference type="NCBI Taxonomy" id="2996466"/>
    <lineage>
        <taxon>Archaea</taxon>
        <taxon>Methanobacteriati</taxon>
        <taxon>Methanobacteriota</taxon>
        <taxon>Stenosarchaea group</taxon>
        <taxon>Halobacteria</taxon>
        <taxon>Halobacteriales</taxon>
        <taxon>Haloferacaceae</taxon>
        <taxon>Halobellus</taxon>
    </lineage>
</organism>
<feature type="region of interest" description="Disordered" evidence="2">
    <location>
        <begin position="1"/>
        <end position="20"/>
    </location>
</feature>
<dbReference type="Pfam" id="PF13531">
    <property type="entry name" value="SBP_bac_11"/>
    <property type="match status" value="1"/>
</dbReference>
<dbReference type="CDD" id="cd13540">
    <property type="entry name" value="PBP2_ModA_WtpA"/>
    <property type="match status" value="1"/>
</dbReference>
<dbReference type="PANTHER" id="PTHR30632:SF16">
    <property type="entry name" value="MOLYBDATE_TUNGSTATE-BINDING PROTEIN WTPA"/>
    <property type="match status" value="1"/>
</dbReference>
<dbReference type="SUPFAM" id="SSF53850">
    <property type="entry name" value="Periplasmic binding protein-like II"/>
    <property type="match status" value="1"/>
</dbReference>
<reference evidence="3 4" key="1">
    <citation type="submission" date="2024-08" db="EMBL/GenBank/DDBJ databases">
        <title>Halobellus sp. MBLA0158 whole genome sequence.</title>
        <authorList>
            <person name="Hwang C.Y."/>
            <person name="Cho E.-S."/>
            <person name="Seo M.-J."/>
        </authorList>
    </citation>
    <scope>NUCLEOTIDE SEQUENCE [LARGE SCALE GENOMIC DNA]</scope>
    <source>
        <strain evidence="3 4">MBLA0158</strain>
    </source>
</reference>
<dbReference type="PANTHER" id="PTHR30632">
    <property type="entry name" value="MOLYBDATE-BINDING PERIPLASMIC PROTEIN"/>
    <property type="match status" value="1"/>
</dbReference>
<feature type="compositionally biased region" description="Gly residues" evidence="2">
    <location>
        <begin position="40"/>
        <end position="50"/>
    </location>
</feature>
<evidence type="ECO:0000256" key="1">
    <source>
        <dbReference type="ARBA" id="ARBA00009438"/>
    </source>
</evidence>
<feature type="compositionally biased region" description="Low complexity" evidence="2">
    <location>
        <begin position="56"/>
        <end position="74"/>
    </location>
</feature>
<accession>A0ABD5MBT2</accession>
<dbReference type="AlphaFoldDB" id="A0ABD5MBT2"/>
<gene>
    <name evidence="3" type="ORF">OS889_10035</name>
</gene>
<evidence type="ECO:0000313" key="4">
    <source>
        <dbReference type="Proteomes" id="UP001570511"/>
    </source>
</evidence>
<feature type="region of interest" description="Disordered" evidence="2">
    <location>
        <begin position="37"/>
        <end position="75"/>
    </location>
</feature>
<comment type="caution">
    <text evidence="3">The sequence shown here is derived from an EMBL/GenBank/DDBJ whole genome shotgun (WGS) entry which is preliminary data.</text>
</comment>
<keyword evidence="4" id="KW-1185">Reference proteome</keyword>
<dbReference type="Proteomes" id="UP001570511">
    <property type="component" value="Unassembled WGS sequence"/>
</dbReference>
<dbReference type="Gene3D" id="3.40.190.10">
    <property type="entry name" value="Periplasmic binding protein-like II"/>
    <property type="match status" value="2"/>
</dbReference>
<proteinExistence type="inferred from homology"/>